<dbReference type="SUPFAM" id="SSF53850">
    <property type="entry name" value="Periplasmic binding protein-like II"/>
    <property type="match status" value="1"/>
</dbReference>
<keyword evidence="2" id="KW-0732">Signal</keyword>
<keyword evidence="5" id="KW-1185">Reference proteome</keyword>
<accession>A0A4Q7N8L6</accession>
<feature type="domain" description="Solute-binding protein family 5" evidence="3">
    <location>
        <begin position="73"/>
        <end position="407"/>
    </location>
</feature>
<dbReference type="Gene3D" id="3.10.105.10">
    <property type="entry name" value="Dipeptide-binding Protein, Domain 3"/>
    <property type="match status" value="1"/>
</dbReference>
<evidence type="ECO:0000259" key="3">
    <source>
        <dbReference type="Pfam" id="PF00496"/>
    </source>
</evidence>
<reference evidence="4 5" key="1">
    <citation type="submission" date="2019-02" db="EMBL/GenBank/DDBJ databases">
        <title>Genomic Encyclopedia of Type Strains, Phase IV (KMG-IV): sequencing the most valuable type-strain genomes for metagenomic binning, comparative biology and taxonomic classification.</title>
        <authorList>
            <person name="Goeker M."/>
        </authorList>
    </citation>
    <scope>NUCLEOTIDE SEQUENCE [LARGE SCALE GENOMIC DNA]</scope>
    <source>
        <strain evidence="4 5">K24</strain>
    </source>
</reference>
<dbReference type="CDD" id="cd08502">
    <property type="entry name" value="PBP2_NikA_DppA_OppA_like_16"/>
    <property type="match status" value="1"/>
</dbReference>
<dbReference type="OrthoDB" id="9801799at2"/>
<dbReference type="GO" id="GO:1904680">
    <property type="term" value="F:peptide transmembrane transporter activity"/>
    <property type="evidence" value="ECO:0007669"/>
    <property type="project" value="TreeGrafter"/>
</dbReference>
<dbReference type="GO" id="GO:0043190">
    <property type="term" value="C:ATP-binding cassette (ABC) transporter complex"/>
    <property type="evidence" value="ECO:0007669"/>
    <property type="project" value="InterPro"/>
</dbReference>
<dbReference type="InterPro" id="IPR039424">
    <property type="entry name" value="SBP_5"/>
</dbReference>
<evidence type="ECO:0000256" key="2">
    <source>
        <dbReference type="ARBA" id="ARBA00022729"/>
    </source>
</evidence>
<dbReference type="EMBL" id="SGXC01000003">
    <property type="protein sequence ID" value="RZS78369.1"/>
    <property type="molecule type" value="Genomic_DNA"/>
</dbReference>
<dbReference type="PANTHER" id="PTHR30290">
    <property type="entry name" value="PERIPLASMIC BINDING COMPONENT OF ABC TRANSPORTER"/>
    <property type="match status" value="1"/>
</dbReference>
<dbReference type="RefSeq" id="WP_130361091.1">
    <property type="nucleotide sequence ID" value="NZ_SGXC01000003.1"/>
</dbReference>
<dbReference type="Proteomes" id="UP000292445">
    <property type="component" value="Unassembled WGS sequence"/>
</dbReference>
<dbReference type="InterPro" id="IPR000914">
    <property type="entry name" value="SBP_5_dom"/>
</dbReference>
<dbReference type="Pfam" id="PF00496">
    <property type="entry name" value="SBP_bac_5"/>
    <property type="match status" value="1"/>
</dbReference>
<dbReference type="Gene3D" id="3.40.190.10">
    <property type="entry name" value="Periplasmic binding protein-like II"/>
    <property type="match status" value="1"/>
</dbReference>
<sequence length="525" mass="57674">MKLERLFAIVICFSMLAVGMRDVPAQEGRKVLRVISGDVTELDPTQGSNRVSRVYSQMVFDTLFALDGKLVAKPMMVEKYTVSSDGLTRDYTLRPNLKFHDGSPVTARDVVASVRRWADNTAIGAQLKSRLSSLASVGDRDFRLVLKEPFGFVEFLLAGAGSPIPGIMREKDAARPYNTPMPLPVVGSGPFKFVDAERVEGSRVVFARNADYLSRGEPADGLAGGRVVKVDQVRWIIMPDATTASNALAAGEADLWAEADPDQIAFLRQRGLKLSPNGLPFVEFVRPNFQLPPFNDVRARQALALLIDQDEIMPAVAGDADWKPCHSFSVCGTAFGTEAGSKPFLKQNVQRARSLLAEAGYKGETIVLLSLPAGPNMAVAQVLAQRLKEAGVKVDLQVTDLPTLLQRIRAKGQPPGKGGYHLFPYNATGSIWFHPLTNAALDMSCGGHNWPGFPCDEAGERLRQRVLRALTPAEQQQAFEALQEHMWQFLPYVPVGQWDVVSAYRPNVTGLLPAYVQPYWNVEKR</sequence>
<evidence type="ECO:0000313" key="4">
    <source>
        <dbReference type="EMBL" id="RZS78369.1"/>
    </source>
</evidence>
<evidence type="ECO:0000313" key="5">
    <source>
        <dbReference type="Proteomes" id="UP000292445"/>
    </source>
</evidence>
<protein>
    <submittedName>
        <fullName evidence="4">Peptide/nickel transport system substrate-binding protein</fullName>
    </submittedName>
</protein>
<dbReference type="GO" id="GO:0030288">
    <property type="term" value="C:outer membrane-bounded periplasmic space"/>
    <property type="evidence" value="ECO:0007669"/>
    <property type="project" value="UniProtKB-ARBA"/>
</dbReference>
<dbReference type="AlphaFoldDB" id="A0A4Q7N8L6"/>
<comment type="caution">
    <text evidence="4">The sequence shown here is derived from an EMBL/GenBank/DDBJ whole genome shotgun (WGS) entry which is preliminary data.</text>
</comment>
<dbReference type="InterPro" id="IPR030678">
    <property type="entry name" value="Peptide/Ni-bd"/>
</dbReference>
<dbReference type="PANTHER" id="PTHR30290:SF38">
    <property type="entry name" value="D,D-DIPEPTIDE-BINDING PERIPLASMIC PROTEIN DDPA-RELATED"/>
    <property type="match status" value="1"/>
</dbReference>
<dbReference type="GO" id="GO:0015833">
    <property type="term" value="P:peptide transport"/>
    <property type="evidence" value="ECO:0007669"/>
    <property type="project" value="TreeGrafter"/>
</dbReference>
<dbReference type="PIRSF" id="PIRSF002741">
    <property type="entry name" value="MppA"/>
    <property type="match status" value="1"/>
</dbReference>
<name>A0A4Q7N8L6_9BURK</name>
<organism evidence="4 5">
    <name type="scientific">Pigmentiphaga kullae</name>
    <dbReference type="NCBI Taxonomy" id="151784"/>
    <lineage>
        <taxon>Bacteria</taxon>
        <taxon>Pseudomonadati</taxon>
        <taxon>Pseudomonadota</taxon>
        <taxon>Betaproteobacteria</taxon>
        <taxon>Burkholderiales</taxon>
        <taxon>Alcaligenaceae</taxon>
        <taxon>Pigmentiphaga</taxon>
    </lineage>
</organism>
<proteinExistence type="inferred from homology"/>
<comment type="similarity">
    <text evidence="1">Belongs to the bacterial solute-binding protein 5 family.</text>
</comment>
<gene>
    <name evidence="4" type="ORF">EV675_5014</name>
</gene>
<evidence type="ECO:0000256" key="1">
    <source>
        <dbReference type="ARBA" id="ARBA00005695"/>
    </source>
</evidence>